<reference evidence="1" key="1">
    <citation type="submission" date="2021-05" db="EMBL/GenBank/DDBJ databases">
        <authorList>
            <person name="Scholz U."/>
            <person name="Mascher M."/>
            <person name="Fiebig A."/>
        </authorList>
    </citation>
    <scope>NUCLEOTIDE SEQUENCE [LARGE SCALE GENOMIC DNA]</scope>
</reference>
<evidence type="ECO:0000313" key="2">
    <source>
        <dbReference type="Proteomes" id="UP001732700"/>
    </source>
</evidence>
<dbReference type="EnsemblPlants" id="AVESA.00010b.r2.7CG0708150.1">
    <property type="protein sequence ID" value="AVESA.00010b.r2.7CG0708150.1.CDS"/>
    <property type="gene ID" value="AVESA.00010b.r2.7CG0708150"/>
</dbReference>
<sequence length="682" mass="76597">MSATSPPEEQTPPAEAEPTPRRTRPPRACNSRPKVLPAAPAPPHPARRPGRPRKRDKEEEGEEEVQEEAPQCRVVTPLVAEPTAPAELPRWRLRGMWELASVLNFLHVFRPLLNIAVEFTAEELEDAIIAPNNTLEELHIPLLRSIPPVARTGMGSGRWVTVLCRKLKDWWHLVAEGNLPIVASQGVEIEAYKELEPATRLVILKAICDIRCEQEDVRNFVDSCLKKGYQPTAFCKKRIGGDSHGVSYWYDEDPALGHRLYREIRQVEYVKEQTRKSKGRGVLGVPVISYQWETVATNFVEFEAAAEKLFSSSNRTEVSVGKKLKIDYLPEIEKIHKSKERVLKKQQRQALLLNSYLAFDGFTSGRSQRERKRVTYTFDDYDRSINDAIKAIKESENSVQNVTTINRRVLDRARGASNNGKLSGPSSVCNRFSKESPPKSYSYQANDGEEKAETPDRRRRQRKRSQRYTQDFVEDVSDIDPTFDSDADIMGEVVYDEEYLRSRKQPKASTSEDDGEFRLEQEYSLSSEDGEGTRRPKRLLTRSPQAIRLIALDEIQTGIKRNKRSTRPHMNHQRHDLSGTDTELGKPVKPTASDPDAGSGAVKDGLGKPCEPDAPDPDAVSDTANDVEASARSQDQEERLLHIVKMHGPGRESNGVGGKFLHLNELAPVVSGGFDGAPAVQS</sequence>
<dbReference type="Proteomes" id="UP001732700">
    <property type="component" value="Chromosome 7C"/>
</dbReference>
<organism evidence="1 2">
    <name type="scientific">Avena sativa</name>
    <name type="common">Oat</name>
    <dbReference type="NCBI Taxonomy" id="4498"/>
    <lineage>
        <taxon>Eukaryota</taxon>
        <taxon>Viridiplantae</taxon>
        <taxon>Streptophyta</taxon>
        <taxon>Embryophyta</taxon>
        <taxon>Tracheophyta</taxon>
        <taxon>Spermatophyta</taxon>
        <taxon>Magnoliopsida</taxon>
        <taxon>Liliopsida</taxon>
        <taxon>Poales</taxon>
        <taxon>Poaceae</taxon>
        <taxon>BOP clade</taxon>
        <taxon>Pooideae</taxon>
        <taxon>Poodae</taxon>
        <taxon>Poeae</taxon>
        <taxon>Poeae Chloroplast Group 1 (Aveneae type)</taxon>
        <taxon>Aveninae</taxon>
        <taxon>Avena</taxon>
    </lineage>
</organism>
<keyword evidence="2" id="KW-1185">Reference proteome</keyword>
<reference evidence="1" key="2">
    <citation type="submission" date="2025-09" db="UniProtKB">
        <authorList>
            <consortium name="EnsemblPlants"/>
        </authorList>
    </citation>
    <scope>IDENTIFICATION</scope>
</reference>
<evidence type="ECO:0000313" key="1">
    <source>
        <dbReference type="EnsemblPlants" id="AVESA.00010b.r2.7CG0708150.1.CDS"/>
    </source>
</evidence>
<name>A0ACD6A721_AVESA</name>
<accession>A0ACD6A721</accession>
<proteinExistence type="predicted"/>
<protein>
    <submittedName>
        <fullName evidence="1">Uncharacterized protein</fullName>
    </submittedName>
</protein>